<name>A0ABZ2FDP4_9MICO</name>
<dbReference type="InterPro" id="IPR009218">
    <property type="entry name" value="HD_phosphohydro"/>
</dbReference>
<dbReference type="SUPFAM" id="SSF109604">
    <property type="entry name" value="HD-domain/PDEase-like"/>
    <property type="match status" value="1"/>
</dbReference>
<evidence type="ECO:0000313" key="1">
    <source>
        <dbReference type="EMBL" id="WWF04625.1"/>
    </source>
</evidence>
<gene>
    <name evidence="1" type="ORF">N5P18_13165</name>
</gene>
<evidence type="ECO:0000313" key="2">
    <source>
        <dbReference type="Proteomes" id="UP001381003"/>
    </source>
</evidence>
<keyword evidence="2" id="KW-1185">Reference proteome</keyword>
<protein>
    <recommendedName>
        <fullName evidence="3">Metal-dependent phosphohydrolase</fullName>
    </recommendedName>
</protein>
<dbReference type="PANTHER" id="PTHR21174">
    <property type="match status" value="1"/>
</dbReference>
<reference evidence="1 2" key="1">
    <citation type="submission" date="2022-09" db="EMBL/GenBank/DDBJ databases">
        <title>Complete genome sequence of Janibacter terrae strain COS04-44, PCL-degrading bacteria isolated from oil spilled coast.</title>
        <authorList>
            <person name="Park H."/>
            <person name="Kim J.Y."/>
            <person name="An S.H."/>
            <person name="Lee C.M."/>
            <person name="Weon H.-Y."/>
        </authorList>
    </citation>
    <scope>NUCLEOTIDE SEQUENCE [LARGE SCALE GENOMIC DNA]</scope>
    <source>
        <strain evidence="1 2">COS04-44</strain>
    </source>
</reference>
<dbReference type="RefSeq" id="WP_338537916.1">
    <property type="nucleotide sequence ID" value="NZ_CP104874.1"/>
</dbReference>
<sequence>MMTLRERWHADVTALVPGADPAAVDELGDELLVRWREPHRAYHGPVHLAEVLAALDELAEGGDLPAEDRHLAELVAWFHDAVYETTAAPGATEEASAVLAEELLPLLGLRAAEVTRVARLVRDSATHEMAVDDAVSRAFHDADLWILASPTERFDSYCTQVRAEYGHVRARDFARGRTAVLTPFAERERLYLTDHAHEHWSTRARVNLARELARLAPPA</sequence>
<dbReference type="PANTHER" id="PTHR21174:SF0">
    <property type="entry name" value="HD PHOSPHOHYDROLASE FAMILY PROTEIN-RELATED"/>
    <property type="match status" value="1"/>
</dbReference>
<proteinExistence type="predicted"/>
<dbReference type="EMBL" id="CP104874">
    <property type="protein sequence ID" value="WWF04625.1"/>
    <property type="molecule type" value="Genomic_DNA"/>
</dbReference>
<evidence type="ECO:0008006" key="3">
    <source>
        <dbReference type="Google" id="ProtNLM"/>
    </source>
</evidence>
<dbReference type="Gene3D" id="1.10.3210.10">
    <property type="entry name" value="Hypothetical protein af1432"/>
    <property type="match status" value="1"/>
</dbReference>
<dbReference type="PIRSF" id="PIRSF035170">
    <property type="entry name" value="HD_phosphohydro"/>
    <property type="match status" value="1"/>
</dbReference>
<accession>A0ABZ2FDP4</accession>
<organism evidence="1 2">
    <name type="scientific">Janibacter terrae</name>
    <dbReference type="NCBI Taxonomy" id="103817"/>
    <lineage>
        <taxon>Bacteria</taxon>
        <taxon>Bacillati</taxon>
        <taxon>Actinomycetota</taxon>
        <taxon>Actinomycetes</taxon>
        <taxon>Micrococcales</taxon>
        <taxon>Intrasporangiaceae</taxon>
        <taxon>Janibacter</taxon>
    </lineage>
</organism>
<dbReference type="Proteomes" id="UP001381003">
    <property type="component" value="Chromosome"/>
</dbReference>